<dbReference type="Pfam" id="PF00953">
    <property type="entry name" value="Glycos_transf_4"/>
    <property type="match status" value="1"/>
</dbReference>
<evidence type="ECO:0000256" key="5">
    <source>
        <dbReference type="ARBA" id="ARBA00022989"/>
    </source>
</evidence>
<name>A0AAU9EBP1_9FIRM</name>
<feature type="transmembrane region" description="Helical" evidence="8">
    <location>
        <begin position="328"/>
        <end position="346"/>
    </location>
</feature>
<accession>A0AAU9EBP1</accession>
<dbReference type="GO" id="GO:0009103">
    <property type="term" value="P:lipopolysaccharide biosynthetic process"/>
    <property type="evidence" value="ECO:0007669"/>
    <property type="project" value="TreeGrafter"/>
</dbReference>
<feature type="transmembrane region" description="Helical" evidence="8">
    <location>
        <begin position="48"/>
        <end position="68"/>
    </location>
</feature>
<sequence length="362" mass="39741">MNSEIIKLLIYMFMTGGLAYFVTPYIIKLAITIGAVDVPTDNRRVHKIPIPRLGGLAIYIAFISMFLFTTKMSSIKNFGIITSSLIIIGCGLFDDLKPMSAKKKLLFQILAATVLYFSGFKIEFLTNFFDGFISTYFASADYIYISSALISYPITIFWIVGITNTINLIDGLDGLAAGISFIASIAITYVAFINGRFEVAALTIILAGSILGFLPFNFNPAKVFMGDTGSLFLGLILSIASIEGALKSTTVFTLFVPVVILGIPIFDTSFAIIRRILSGKSIAEADKGHLHHRLLFIGMNQKKAVLSLYFIASLFGLSAVLIVKSQMIYSLLVFLLACILIFIPINKAPMENEKEMRSNVNE</sequence>
<feature type="transmembrane region" description="Helical" evidence="8">
    <location>
        <begin position="105"/>
        <end position="122"/>
    </location>
</feature>
<dbReference type="PANTHER" id="PTHR22926:SF3">
    <property type="entry name" value="UNDECAPRENYL-PHOSPHATE ALPHA-N-ACETYLGLUCOSAMINYL 1-PHOSPHATE TRANSFERASE"/>
    <property type="match status" value="1"/>
</dbReference>
<keyword evidence="10" id="KW-1185">Reference proteome</keyword>
<dbReference type="GO" id="GO:0016780">
    <property type="term" value="F:phosphotransferase activity, for other substituted phosphate groups"/>
    <property type="evidence" value="ECO:0007669"/>
    <property type="project" value="InterPro"/>
</dbReference>
<dbReference type="KEGG" id="hprf:HLPR_25780"/>
<feature type="transmembrane region" description="Helical" evidence="8">
    <location>
        <begin position="304"/>
        <end position="322"/>
    </location>
</feature>
<keyword evidence="4 8" id="KW-0812">Transmembrane</keyword>
<keyword evidence="7" id="KW-0479">Metal-binding</keyword>
<dbReference type="RefSeq" id="WP_338535846.1">
    <property type="nucleotide sequence ID" value="NZ_AP028654.1"/>
</dbReference>
<evidence type="ECO:0000256" key="3">
    <source>
        <dbReference type="ARBA" id="ARBA00022679"/>
    </source>
</evidence>
<dbReference type="GO" id="GO:0071555">
    <property type="term" value="P:cell wall organization"/>
    <property type="evidence" value="ECO:0007669"/>
    <property type="project" value="TreeGrafter"/>
</dbReference>
<feature type="binding site" evidence="7">
    <location>
        <position position="227"/>
    </location>
    <ligand>
        <name>Mg(2+)</name>
        <dbReference type="ChEBI" id="CHEBI:18420"/>
    </ligand>
</feature>
<evidence type="ECO:0000256" key="2">
    <source>
        <dbReference type="ARBA" id="ARBA00022475"/>
    </source>
</evidence>
<keyword evidence="3" id="KW-0808">Transferase</keyword>
<proteinExistence type="predicted"/>
<evidence type="ECO:0000256" key="1">
    <source>
        <dbReference type="ARBA" id="ARBA00004651"/>
    </source>
</evidence>
<comment type="subcellular location">
    <subcellularLocation>
        <location evidence="1">Cell membrane</location>
        <topology evidence="1">Multi-pass membrane protein</topology>
    </subcellularLocation>
</comment>
<evidence type="ECO:0000256" key="7">
    <source>
        <dbReference type="PIRSR" id="PIRSR600715-1"/>
    </source>
</evidence>
<reference evidence="9 10" key="1">
    <citation type="submission" date="2023-08" db="EMBL/GenBank/DDBJ databases">
        <title>Helicovermis profunda gen. nov., sp. nov., a novel mesophilic, fermentative bacterium within the Bacillota from a deep-sea hydrothermal vent chimney.</title>
        <authorList>
            <person name="Miyazaki U."/>
            <person name="Mizutani D."/>
            <person name="Hashimoto Y."/>
            <person name="Tame A."/>
            <person name="Sawayama S."/>
            <person name="Miyazaki J."/>
            <person name="Takai K."/>
            <person name="Nakagawa S."/>
        </authorList>
    </citation>
    <scope>NUCLEOTIDE SEQUENCE [LARGE SCALE GENOMIC DNA]</scope>
    <source>
        <strain evidence="9 10">S502</strain>
    </source>
</reference>
<feature type="transmembrane region" description="Helical" evidence="8">
    <location>
        <begin position="74"/>
        <end position="93"/>
    </location>
</feature>
<evidence type="ECO:0000256" key="8">
    <source>
        <dbReference type="SAM" id="Phobius"/>
    </source>
</evidence>
<dbReference type="PANTHER" id="PTHR22926">
    <property type="entry name" value="PHOSPHO-N-ACETYLMURAMOYL-PENTAPEPTIDE-TRANSFERASE"/>
    <property type="match status" value="1"/>
</dbReference>
<dbReference type="EMBL" id="AP028654">
    <property type="protein sequence ID" value="BEP30247.1"/>
    <property type="molecule type" value="Genomic_DNA"/>
</dbReference>
<feature type="transmembrane region" description="Helical" evidence="8">
    <location>
        <begin position="252"/>
        <end position="273"/>
    </location>
</feature>
<dbReference type="CDD" id="cd06853">
    <property type="entry name" value="GT_WecA_like"/>
    <property type="match status" value="1"/>
</dbReference>
<protein>
    <submittedName>
        <fullName evidence="9">MraY family glycosyltransferase</fullName>
    </submittedName>
</protein>
<keyword evidence="6 8" id="KW-0472">Membrane</keyword>
<keyword evidence="5 8" id="KW-1133">Transmembrane helix</keyword>
<dbReference type="PROSITE" id="PS01348">
    <property type="entry name" value="MRAY_2"/>
    <property type="match status" value="1"/>
</dbReference>
<feature type="transmembrane region" description="Helical" evidence="8">
    <location>
        <begin position="174"/>
        <end position="193"/>
    </location>
</feature>
<organism evidence="9 10">
    <name type="scientific">Helicovermis profundi</name>
    <dbReference type="NCBI Taxonomy" id="3065157"/>
    <lineage>
        <taxon>Bacteria</taxon>
        <taxon>Bacillati</taxon>
        <taxon>Bacillota</taxon>
        <taxon>Clostridia</taxon>
        <taxon>Helicovermis</taxon>
    </lineage>
</organism>
<feature type="transmembrane region" description="Helical" evidence="8">
    <location>
        <begin position="6"/>
        <end position="27"/>
    </location>
</feature>
<dbReference type="InterPro" id="IPR018480">
    <property type="entry name" value="PNAcMuramoyl-5peptid_Trfase_CS"/>
</dbReference>
<keyword evidence="2" id="KW-1003">Cell membrane</keyword>
<comment type="cofactor">
    <cofactor evidence="7">
        <name>Mg(2+)</name>
        <dbReference type="ChEBI" id="CHEBI:18420"/>
    </cofactor>
</comment>
<dbReference type="AlphaFoldDB" id="A0AAU9EBP1"/>
<evidence type="ECO:0000313" key="10">
    <source>
        <dbReference type="Proteomes" id="UP001321786"/>
    </source>
</evidence>
<dbReference type="GO" id="GO:0044038">
    <property type="term" value="P:cell wall macromolecule biosynthetic process"/>
    <property type="evidence" value="ECO:0007669"/>
    <property type="project" value="TreeGrafter"/>
</dbReference>
<evidence type="ECO:0000256" key="6">
    <source>
        <dbReference type="ARBA" id="ARBA00023136"/>
    </source>
</evidence>
<dbReference type="InterPro" id="IPR000715">
    <property type="entry name" value="Glycosyl_transferase_4"/>
</dbReference>
<keyword evidence="7" id="KW-0460">Magnesium</keyword>
<feature type="transmembrane region" description="Helical" evidence="8">
    <location>
        <begin position="199"/>
        <end position="218"/>
    </location>
</feature>
<dbReference type="Proteomes" id="UP001321786">
    <property type="component" value="Chromosome"/>
</dbReference>
<feature type="binding site" evidence="7">
    <location>
        <position position="167"/>
    </location>
    <ligand>
        <name>Mg(2+)</name>
        <dbReference type="ChEBI" id="CHEBI:18420"/>
    </ligand>
</feature>
<dbReference type="GO" id="GO:0005886">
    <property type="term" value="C:plasma membrane"/>
    <property type="evidence" value="ECO:0007669"/>
    <property type="project" value="UniProtKB-SubCell"/>
</dbReference>
<feature type="transmembrane region" description="Helical" evidence="8">
    <location>
        <begin position="230"/>
        <end position="246"/>
    </location>
</feature>
<feature type="transmembrane region" description="Helical" evidence="8">
    <location>
        <begin position="142"/>
        <end position="162"/>
    </location>
</feature>
<gene>
    <name evidence="9" type="ORF">HLPR_25780</name>
</gene>
<evidence type="ECO:0000313" key="9">
    <source>
        <dbReference type="EMBL" id="BEP30247.1"/>
    </source>
</evidence>
<evidence type="ECO:0000256" key="4">
    <source>
        <dbReference type="ARBA" id="ARBA00022692"/>
    </source>
</evidence>
<dbReference type="GO" id="GO:0046872">
    <property type="term" value="F:metal ion binding"/>
    <property type="evidence" value="ECO:0007669"/>
    <property type="project" value="UniProtKB-KW"/>
</dbReference>